<dbReference type="EMBL" id="LGHE01000052">
    <property type="protein sequence ID" value="KUL02662.1"/>
    <property type="molecule type" value="Genomic_DNA"/>
</dbReference>
<evidence type="ECO:0000313" key="1">
    <source>
        <dbReference type="EMBL" id="KUK61936.1"/>
    </source>
</evidence>
<dbReference type="PATRIC" id="fig|2198.3.peg.456"/>
<proteinExistence type="predicted"/>
<evidence type="ECO:0000313" key="4">
    <source>
        <dbReference type="Proteomes" id="UP000054598"/>
    </source>
</evidence>
<gene>
    <name evidence="1" type="ORF">XD82_0872</name>
    <name evidence="2" type="ORF">XE10_0634</name>
</gene>
<dbReference type="Proteomes" id="UP000054323">
    <property type="component" value="Unassembled WGS sequence"/>
</dbReference>
<dbReference type="Proteomes" id="UP000054598">
    <property type="component" value="Unassembled WGS sequence"/>
</dbReference>
<dbReference type="EMBL" id="LGGD01000091">
    <property type="protein sequence ID" value="KUK61936.1"/>
    <property type="molecule type" value="Genomic_DNA"/>
</dbReference>
<sequence>MLRTRIVIDRIRKDGLVFASDYSDCDHSTEGFRKVMFRAKEGPALKIGAAYSLEYETEDILKPFTQKSRSGKTTYHYPQRFYHKITNITLVSTEPDPDLLLEL</sequence>
<protein>
    <submittedName>
        <fullName evidence="2">Uncharacterized protein</fullName>
    </submittedName>
</protein>
<evidence type="ECO:0000313" key="3">
    <source>
        <dbReference type="Proteomes" id="UP000054323"/>
    </source>
</evidence>
<comment type="caution">
    <text evidence="2">The sequence shown here is derived from an EMBL/GenBank/DDBJ whole genome shotgun (WGS) entry which is preliminary data.</text>
</comment>
<evidence type="ECO:0000313" key="2">
    <source>
        <dbReference type="EMBL" id="KUL02662.1"/>
    </source>
</evidence>
<accession>A0A101IWH8</accession>
<reference evidence="3 4" key="2">
    <citation type="journal article" date="2015" name="MBio">
        <title>Genome-Resolved Metagenomic Analysis Reveals Roles for Candidate Phyla and Other Microbial Community Members in Biogeochemical Transformations in Oil Reservoirs.</title>
        <authorList>
            <person name="Hu P."/>
            <person name="Tom L."/>
            <person name="Singh A."/>
            <person name="Thomas B.C."/>
            <person name="Baker B.J."/>
            <person name="Piceno Y.M."/>
            <person name="Andersen G.L."/>
            <person name="Banfield J.F."/>
        </authorList>
    </citation>
    <scope>NUCLEOTIDE SEQUENCE [LARGE SCALE GENOMIC DNA]</scope>
</reference>
<organism evidence="2 4">
    <name type="scientific">Methanoculleus marisnigri</name>
    <dbReference type="NCBI Taxonomy" id="2198"/>
    <lineage>
        <taxon>Archaea</taxon>
        <taxon>Methanobacteriati</taxon>
        <taxon>Methanobacteriota</taxon>
        <taxon>Stenosarchaea group</taxon>
        <taxon>Methanomicrobia</taxon>
        <taxon>Methanomicrobiales</taxon>
        <taxon>Methanomicrobiaceae</taxon>
        <taxon>Methanoculleus</taxon>
    </lineage>
</organism>
<reference evidence="2" key="1">
    <citation type="journal article" date="2015" name="MBio">
        <title>Genome-resolved metagenomic analysis reveals roles for candidate phyla and other microbial community members in biogeochemical transformations in oil reservoirs.</title>
        <authorList>
            <person name="Hu P."/>
            <person name="Tom L."/>
            <person name="Singh A."/>
            <person name="Thomas B.C."/>
            <person name="Baker B.J."/>
            <person name="Piceno Y.M."/>
            <person name="Andersen G.L."/>
            <person name="Banfield J.F."/>
        </authorList>
    </citation>
    <scope>NUCLEOTIDE SEQUENCE [LARGE SCALE GENOMIC DNA]</scope>
    <source>
        <strain evidence="1">62_101</strain>
        <strain evidence="2">63_41</strain>
    </source>
</reference>
<name>A0A101IWH8_9EURY</name>
<dbReference type="AlphaFoldDB" id="A0A101IWH8"/>